<feature type="transmembrane region" description="Helical" evidence="1">
    <location>
        <begin position="373"/>
        <end position="395"/>
    </location>
</feature>
<organism evidence="2 3">
    <name type="scientific">Kaistella montana</name>
    <dbReference type="NCBI Taxonomy" id="1849733"/>
    <lineage>
        <taxon>Bacteria</taxon>
        <taxon>Pseudomonadati</taxon>
        <taxon>Bacteroidota</taxon>
        <taxon>Flavobacteriia</taxon>
        <taxon>Flavobacteriales</taxon>
        <taxon>Weeksellaceae</taxon>
        <taxon>Chryseobacterium group</taxon>
        <taxon>Kaistella</taxon>
    </lineage>
</organism>
<accession>A0ABW5KB25</accession>
<evidence type="ECO:0000313" key="3">
    <source>
        <dbReference type="Proteomes" id="UP001597394"/>
    </source>
</evidence>
<dbReference type="InterPro" id="IPR005625">
    <property type="entry name" value="PepSY-ass_TM"/>
</dbReference>
<dbReference type="Pfam" id="PF03929">
    <property type="entry name" value="PepSY_TM"/>
    <property type="match status" value="1"/>
</dbReference>
<dbReference type="Proteomes" id="UP001597394">
    <property type="component" value="Unassembled WGS sequence"/>
</dbReference>
<keyword evidence="1" id="KW-0472">Membrane</keyword>
<name>A0ABW5KB25_9FLAO</name>
<comment type="caution">
    <text evidence="2">The sequence shown here is derived from an EMBL/GenBank/DDBJ whole genome shotgun (WGS) entry which is preliminary data.</text>
</comment>
<evidence type="ECO:0000313" key="2">
    <source>
        <dbReference type="EMBL" id="MFD2544975.1"/>
    </source>
</evidence>
<keyword evidence="1" id="KW-0812">Transmembrane</keyword>
<dbReference type="PANTHER" id="PTHR34219">
    <property type="entry name" value="IRON-REGULATED INNER MEMBRANE PROTEIN-RELATED"/>
    <property type="match status" value="1"/>
</dbReference>
<dbReference type="RefSeq" id="WP_255928709.1">
    <property type="nucleotide sequence ID" value="NZ_JANFQP010000001.1"/>
</dbReference>
<protein>
    <submittedName>
        <fullName evidence="2">PepSY-associated TM helix domain-containing protein</fullName>
    </submittedName>
</protein>
<feature type="transmembrane region" description="Helical" evidence="1">
    <location>
        <begin position="221"/>
        <end position="252"/>
    </location>
</feature>
<sequence>MKKLHSRRQEKGTSKLKKWIGKLHLWLGLGIGLIVFIVSITGALHVFKEDIQYALRKDFIYHNEPNIQNKKVLSLKVLEEKVEAQTSEKYPIHWVEIPLDKSKSYKFYYYEHDPKAWNFFDEYPVYKSVYTNPFTGKVLKIQDEKIEFFTIVKSIHWSFLLKSEWGTYVVGIPVLIFLFMLVSGIILWWPKNKSARKQRIWFRWKNIKNWKRKNYDLHSILGFYSSFVALIVAITGLFYSFLCIQTFMYFVFSGGETALPDLSKYATTAPATMRNESTLDKMAILVEQHYPNASAYSIDLGHPHMDDHEHENFTIYIRHFDDRYWKYSEMIFDENSGKLLLNRPYDKRNLGEKYVAANYDIHVGAILGLPGKILALVVSLICASLPITGFLVWWGRRSKNKKKFKTV</sequence>
<dbReference type="EMBL" id="JBHULG010000001">
    <property type="protein sequence ID" value="MFD2544975.1"/>
    <property type="molecule type" value="Genomic_DNA"/>
</dbReference>
<feature type="transmembrane region" description="Helical" evidence="1">
    <location>
        <begin position="25"/>
        <end position="47"/>
    </location>
</feature>
<proteinExistence type="predicted"/>
<keyword evidence="3" id="KW-1185">Reference proteome</keyword>
<reference evidence="3" key="1">
    <citation type="journal article" date="2019" name="Int. J. Syst. Evol. Microbiol.">
        <title>The Global Catalogue of Microorganisms (GCM) 10K type strain sequencing project: providing services to taxonomists for standard genome sequencing and annotation.</title>
        <authorList>
            <consortium name="The Broad Institute Genomics Platform"/>
            <consortium name="The Broad Institute Genome Sequencing Center for Infectious Disease"/>
            <person name="Wu L."/>
            <person name="Ma J."/>
        </authorList>
    </citation>
    <scope>NUCLEOTIDE SEQUENCE [LARGE SCALE GENOMIC DNA]</scope>
    <source>
        <strain evidence="3">KCTC 52204</strain>
    </source>
</reference>
<feature type="transmembrane region" description="Helical" evidence="1">
    <location>
        <begin position="165"/>
        <end position="189"/>
    </location>
</feature>
<keyword evidence="1" id="KW-1133">Transmembrane helix</keyword>
<gene>
    <name evidence="2" type="ORF">ACFSO8_05810</name>
</gene>
<evidence type="ECO:0000256" key="1">
    <source>
        <dbReference type="SAM" id="Phobius"/>
    </source>
</evidence>